<evidence type="ECO:0000313" key="3">
    <source>
        <dbReference type="EMBL" id="SFT81847.1"/>
    </source>
</evidence>
<keyword evidence="3" id="KW-0695">RNA-directed DNA polymerase</keyword>
<dbReference type="NCBIfam" id="TIGR04416">
    <property type="entry name" value="group_II_RT_mat"/>
    <property type="match status" value="1"/>
</dbReference>
<dbReference type="CDD" id="cd01651">
    <property type="entry name" value="RT_G2_intron"/>
    <property type="match status" value="1"/>
</dbReference>
<dbReference type="Pfam" id="PF00078">
    <property type="entry name" value="RVT_1"/>
    <property type="match status" value="1"/>
</dbReference>
<feature type="domain" description="Reverse transcriptase" evidence="2">
    <location>
        <begin position="92"/>
        <end position="325"/>
    </location>
</feature>
<reference evidence="3 4" key="1">
    <citation type="submission" date="2016-10" db="EMBL/GenBank/DDBJ databases">
        <authorList>
            <person name="de Groot N.N."/>
        </authorList>
    </citation>
    <scope>NUCLEOTIDE SEQUENCE [LARGE SCALE GENOMIC DNA]</scope>
    <source>
        <strain evidence="3 4">LMG 27731</strain>
    </source>
</reference>
<organism evidence="3 4">
    <name type="scientific">Paraburkholderia aspalathi</name>
    <dbReference type="NCBI Taxonomy" id="1324617"/>
    <lineage>
        <taxon>Bacteria</taxon>
        <taxon>Pseudomonadati</taxon>
        <taxon>Pseudomonadota</taxon>
        <taxon>Betaproteobacteria</taxon>
        <taxon>Burkholderiales</taxon>
        <taxon>Burkholderiaceae</taxon>
        <taxon>Paraburkholderia</taxon>
    </lineage>
</organism>
<dbReference type="Pfam" id="PF08388">
    <property type="entry name" value="GIIM"/>
    <property type="match status" value="1"/>
</dbReference>
<dbReference type="AlphaFoldDB" id="A0A1I7B3T4"/>
<dbReference type="PANTHER" id="PTHR34047">
    <property type="entry name" value="NUCLEAR INTRON MATURASE 1, MITOCHONDRIAL-RELATED"/>
    <property type="match status" value="1"/>
</dbReference>
<dbReference type="InterPro" id="IPR000477">
    <property type="entry name" value="RT_dom"/>
</dbReference>
<dbReference type="InterPro" id="IPR013597">
    <property type="entry name" value="Mat_intron_G2"/>
</dbReference>
<protein>
    <submittedName>
        <fullName evidence="3">RNA-directed DNA polymerase</fullName>
    </submittedName>
</protein>
<dbReference type="PROSITE" id="PS50878">
    <property type="entry name" value="RT_POL"/>
    <property type="match status" value="1"/>
</dbReference>
<sequence length="450" mass="52373">MTARGNVLDNMGGKDEMTKASSSLQDLRRGIYVKAKAEPSWRFWGLYVHVCKMETLREAYALARKNNGAPGIDGVTFEAIEAQGVEAFLEQIQGELTGHTYRPLRSRRQEIPKDGGKVRVLSIPAIRDRVVQGALKLILEPIFEADFQPGSYGYRPKRTAHEAVQRVATAIVQWKTRIIDLDLRAYFDTVRHHLLLEKVVRRVNDRDVMHLLKLMLTASGKQGVPQGGVISPLLSNIYLTEVDRMLERAKEATRNGKYTYVEYARFADDLVVLIDAHPRHAWLPRAVTTRLREEFAKLQVEVNEEKSRTVDLRCKESFGFLGFDFRQLRSFRTRAWRAHYTPKLKKRTALLRKLKEIFRRYQSQPVNRVVQLINPVLRGWVQYFAVGDSNECFNFIKDWVEKKIRRHMGRSRNRSGFGWKRWSRRWLYEELGLFDGYRVRRAVTPKARPA</sequence>
<evidence type="ECO:0000313" key="4">
    <source>
        <dbReference type="Proteomes" id="UP000198844"/>
    </source>
</evidence>
<dbReference type="InterPro" id="IPR030931">
    <property type="entry name" value="Group_II_RT_mat"/>
</dbReference>
<dbReference type="EMBL" id="FPBH01000004">
    <property type="protein sequence ID" value="SFT81847.1"/>
    <property type="molecule type" value="Genomic_DNA"/>
</dbReference>
<comment type="similarity">
    <text evidence="1">Belongs to the bacterial reverse transcriptase family.</text>
</comment>
<dbReference type="SUPFAM" id="SSF56672">
    <property type="entry name" value="DNA/RNA polymerases"/>
    <property type="match status" value="1"/>
</dbReference>
<accession>A0A1I7B3T4</accession>
<evidence type="ECO:0000259" key="2">
    <source>
        <dbReference type="PROSITE" id="PS50878"/>
    </source>
</evidence>
<dbReference type="Proteomes" id="UP000198844">
    <property type="component" value="Unassembled WGS sequence"/>
</dbReference>
<dbReference type="PANTHER" id="PTHR34047:SF8">
    <property type="entry name" value="PROTEIN YKFC"/>
    <property type="match status" value="1"/>
</dbReference>
<proteinExistence type="inferred from homology"/>
<name>A0A1I7B3T4_9BURK</name>
<dbReference type="InterPro" id="IPR043502">
    <property type="entry name" value="DNA/RNA_pol_sf"/>
</dbReference>
<dbReference type="GO" id="GO:0003964">
    <property type="term" value="F:RNA-directed DNA polymerase activity"/>
    <property type="evidence" value="ECO:0007669"/>
    <property type="project" value="UniProtKB-KW"/>
</dbReference>
<gene>
    <name evidence="3" type="ORF">SAMN05192563_1004155</name>
</gene>
<evidence type="ECO:0000256" key="1">
    <source>
        <dbReference type="ARBA" id="ARBA00034120"/>
    </source>
</evidence>
<keyword evidence="3" id="KW-0808">Transferase</keyword>
<keyword evidence="3" id="KW-0548">Nucleotidyltransferase</keyword>
<dbReference type="InterPro" id="IPR051083">
    <property type="entry name" value="GrpII_Intron_Splice-Mob/Def"/>
</dbReference>